<evidence type="ECO:0008006" key="3">
    <source>
        <dbReference type="Google" id="ProtNLM"/>
    </source>
</evidence>
<dbReference type="Proteomes" id="UP000190061">
    <property type="component" value="Unassembled WGS sequence"/>
</dbReference>
<evidence type="ECO:0000313" key="1">
    <source>
        <dbReference type="EMBL" id="SJZ94190.1"/>
    </source>
</evidence>
<sequence length="261" mass="28473">MSRALSYRGGLGALAIIAATMAVGCTGPLDGRLVTGKGLDAYRTSLAPMSEATEFEREAFDWAVSDFDVDRVHREYPDSTPRKIIRAEVGKVRETYPKRIEALEAEAEAQEPLREELRKVTATDARFFLDKNFFGQQPKVTASISNGSSLPVSSLSWQASLYVNDGAEAVATSILSNDYRRDGGLKPGDAYTVTFTVGFVTGDERWTTLEIRNANSTRVVLEPIIGSIKDFGNRPYLATDASAQASSLRATLEAAEKYAEI</sequence>
<protein>
    <recommendedName>
        <fullName evidence="3">Lipoprotein</fullName>
    </recommendedName>
</protein>
<dbReference type="EMBL" id="FUXP01000003">
    <property type="protein sequence ID" value="SJZ94190.1"/>
    <property type="molecule type" value="Genomic_DNA"/>
</dbReference>
<proteinExistence type="predicted"/>
<keyword evidence="2" id="KW-1185">Reference proteome</keyword>
<organism evidence="1 2">
    <name type="scientific">Lysobacter spongiicola DSM 21749</name>
    <dbReference type="NCBI Taxonomy" id="1122188"/>
    <lineage>
        <taxon>Bacteria</taxon>
        <taxon>Pseudomonadati</taxon>
        <taxon>Pseudomonadota</taxon>
        <taxon>Gammaproteobacteria</taxon>
        <taxon>Lysobacterales</taxon>
        <taxon>Lysobacteraceae</taxon>
        <taxon>Novilysobacter</taxon>
    </lineage>
</organism>
<accession>A0A1T4PRI0</accession>
<reference evidence="1 2" key="1">
    <citation type="submission" date="2017-02" db="EMBL/GenBank/DDBJ databases">
        <authorList>
            <person name="Peterson S.W."/>
        </authorList>
    </citation>
    <scope>NUCLEOTIDE SEQUENCE [LARGE SCALE GENOMIC DNA]</scope>
    <source>
        <strain evidence="1 2">DSM 21749</strain>
    </source>
</reference>
<dbReference type="AlphaFoldDB" id="A0A1T4PRI0"/>
<dbReference type="PROSITE" id="PS51257">
    <property type="entry name" value="PROKAR_LIPOPROTEIN"/>
    <property type="match status" value="1"/>
</dbReference>
<name>A0A1T4PRI0_9GAMM</name>
<gene>
    <name evidence="1" type="ORF">SAMN02745674_01351</name>
</gene>
<evidence type="ECO:0000313" key="2">
    <source>
        <dbReference type="Proteomes" id="UP000190061"/>
    </source>
</evidence>